<evidence type="ECO:0000313" key="2">
    <source>
        <dbReference type="EMBL" id="OCX68212.1"/>
    </source>
</evidence>
<comment type="caution">
    <text evidence="2">The sequence shown here is derived from an EMBL/GenBank/DDBJ whole genome shotgun (WGS) entry which is preliminary data.</text>
</comment>
<sequence length="166" mass="19189">MDAQVKEAKEAKGTEEQKMSRTRLTRIARDGTDEITTRIPARLNAYCKALAALQFGTLRRMYVSMMDQFLQEKPWTKGLHWRRTKALVERKGVGAMATGWVQVNLRLPTTAIQAIRAEAAENNVSPSTFLYTAFYWWTWYKYPPRDELERRKKKAMDLGKAARKSA</sequence>
<proteinExistence type="predicted"/>
<dbReference type="Proteomes" id="UP000094893">
    <property type="component" value="Unassembled WGS sequence"/>
</dbReference>
<dbReference type="RefSeq" id="WP_024895370.1">
    <property type="nucleotide sequence ID" value="NZ_LWRZ01000083.1"/>
</dbReference>
<protein>
    <submittedName>
        <fullName evidence="2">Uncharacterized protein</fullName>
    </submittedName>
</protein>
<feature type="region of interest" description="Disordered" evidence="1">
    <location>
        <begin position="1"/>
        <end position="21"/>
    </location>
</feature>
<name>A0A1C2ING1_ACITH</name>
<evidence type="ECO:0000313" key="3">
    <source>
        <dbReference type="Proteomes" id="UP000094893"/>
    </source>
</evidence>
<dbReference type="EMBL" id="LWSA01000307">
    <property type="protein sequence ID" value="OCX68212.1"/>
    <property type="molecule type" value="Genomic_DNA"/>
</dbReference>
<organism evidence="2 3">
    <name type="scientific">Acidithiobacillus thiooxidans</name>
    <name type="common">Thiobacillus thiooxidans</name>
    <dbReference type="NCBI Taxonomy" id="930"/>
    <lineage>
        <taxon>Bacteria</taxon>
        <taxon>Pseudomonadati</taxon>
        <taxon>Pseudomonadota</taxon>
        <taxon>Acidithiobacillia</taxon>
        <taxon>Acidithiobacillales</taxon>
        <taxon>Acidithiobacillaceae</taxon>
        <taxon>Acidithiobacillus</taxon>
    </lineage>
</organism>
<dbReference type="AlphaFoldDB" id="A0A1C2ING1"/>
<accession>A0A1C2ING1</accession>
<gene>
    <name evidence="2" type="ORF">A6P07_18485</name>
</gene>
<reference evidence="2 3" key="1">
    <citation type="journal article" date="2016" name="Int. J. Mol. Sci.">
        <title>Comparative genomics of the extreme acidophile Acidithiobacillus thiooxidans reveals intraspecific divergence and niche adaptation.</title>
        <authorList>
            <person name="Zhang X."/>
            <person name="Feng X."/>
            <person name="Tao J."/>
            <person name="Ma L."/>
            <person name="Xiao Y."/>
            <person name="Liang Y."/>
            <person name="Liu X."/>
            <person name="Yin H."/>
        </authorList>
    </citation>
    <scope>NUCLEOTIDE SEQUENCE [LARGE SCALE GENOMIC DNA]</scope>
    <source>
        <strain evidence="2 3">A02</strain>
    </source>
</reference>
<feature type="compositionally biased region" description="Basic and acidic residues" evidence="1">
    <location>
        <begin position="1"/>
        <end position="19"/>
    </location>
</feature>
<evidence type="ECO:0000256" key="1">
    <source>
        <dbReference type="SAM" id="MobiDB-lite"/>
    </source>
</evidence>